<dbReference type="GO" id="GO:0046872">
    <property type="term" value="F:metal ion binding"/>
    <property type="evidence" value="ECO:0007669"/>
    <property type="project" value="UniProtKB-KW"/>
</dbReference>
<dbReference type="CDD" id="cd03886">
    <property type="entry name" value="M20_Acy1"/>
    <property type="match status" value="1"/>
</dbReference>
<dbReference type="InterPro" id="IPR017439">
    <property type="entry name" value="Amidohydrolase"/>
</dbReference>
<dbReference type="AlphaFoldDB" id="A0A2G8REU9"/>
<name>A0A2G8REU9_9RHOB</name>
<dbReference type="Gene3D" id="3.30.70.360">
    <property type="match status" value="1"/>
</dbReference>
<dbReference type="InterPro" id="IPR002933">
    <property type="entry name" value="Peptidase_M20"/>
</dbReference>
<comment type="similarity">
    <text evidence="1">Belongs to the peptidase M20 family.</text>
</comment>
<feature type="domain" description="Peptidase M20 dimerisation" evidence="4">
    <location>
        <begin position="197"/>
        <end position="290"/>
    </location>
</feature>
<dbReference type="Pfam" id="PF01546">
    <property type="entry name" value="Peptidase_M20"/>
    <property type="match status" value="1"/>
</dbReference>
<feature type="binding site" evidence="3">
    <location>
        <position position="115"/>
    </location>
    <ligand>
        <name>Mn(2+)</name>
        <dbReference type="ChEBI" id="CHEBI:29035"/>
        <label>2</label>
    </ligand>
</feature>
<evidence type="ECO:0000256" key="2">
    <source>
        <dbReference type="ARBA" id="ARBA00022801"/>
    </source>
</evidence>
<dbReference type="EMBL" id="AWWI01000096">
    <property type="protein sequence ID" value="PIL19608.1"/>
    <property type="molecule type" value="Genomic_DNA"/>
</dbReference>
<comment type="caution">
    <text evidence="5">The sequence shown here is derived from an EMBL/GenBank/DDBJ whole genome shotgun (WGS) entry which is preliminary data.</text>
</comment>
<feature type="binding site" evidence="3">
    <location>
        <position position="149"/>
    </location>
    <ligand>
        <name>Mn(2+)</name>
        <dbReference type="ChEBI" id="CHEBI:29035"/>
        <label>2</label>
    </ligand>
</feature>
<organism evidence="5 6">
    <name type="scientific">Puniceibacterium antarcticum</name>
    <dbReference type="NCBI Taxonomy" id="1206336"/>
    <lineage>
        <taxon>Bacteria</taxon>
        <taxon>Pseudomonadati</taxon>
        <taxon>Pseudomonadota</taxon>
        <taxon>Alphaproteobacteria</taxon>
        <taxon>Rhodobacterales</taxon>
        <taxon>Paracoccaceae</taxon>
        <taxon>Puniceibacterium</taxon>
    </lineage>
</organism>
<reference evidence="5 6" key="1">
    <citation type="submission" date="2013-09" db="EMBL/GenBank/DDBJ databases">
        <title>Genome sequencing of Phaeobacter antarcticus sp. nov. SM1211.</title>
        <authorList>
            <person name="Zhang X.-Y."/>
            <person name="Liu C."/>
            <person name="Chen X.-L."/>
            <person name="Xie B.-B."/>
            <person name="Qin Q.-L."/>
            <person name="Rong J.-C."/>
            <person name="Zhang Y.-Z."/>
        </authorList>
    </citation>
    <scope>NUCLEOTIDE SEQUENCE [LARGE SCALE GENOMIC DNA]</scope>
    <source>
        <strain evidence="5 6">SM1211</strain>
    </source>
</reference>
<dbReference type="RefSeq" id="WP_099911422.1">
    <property type="nucleotide sequence ID" value="NZ_AWWI01000096.1"/>
</dbReference>
<feature type="binding site" evidence="3">
    <location>
        <position position="371"/>
    </location>
    <ligand>
        <name>Mn(2+)</name>
        <dbReference type="ChEBI" id="CHEBI:29035"/>
        <label>2</label>
    </ligand>
</feature>
<keyword evidence="6" id="KW-1185">Reference proteome</keyword>
<dbReference type="PANTHER" id="PTHR11014">
    <property type="entry name" value="PEPTIDASE M20 FAMILY MEMBER"/>
    <property type="match status" value="1"/>
</dbReference>
<dbReference type="FunFam" id="3.30.70.360:FF:000014">
    <property type="entry name" value="N-acyl-L-amino acid amidohydrolase"/>
    <property type="match status" value="1"/>
</dbReference>
<evidence type="ECO:0000313" key="6">
    <source>
        <dbReference type="Proteomes" id="UP000231259"/>
    </source>
</evidence>
<keyword evidence="3" id="KW-0464">Manganese</keyword>
<feature type="binding site" evidence="3">
    <location>
        <position position="174"/>
    </location>
    <ligand>
        <name>Mn(2+)</name>
        <dbReference type="ChEBI" id="CHEBI:29035"/>
        <label>2</label>
    </ligand>
</feature>
<feature type="binding site" evidence="3">
    <location>
        <position position="113"/>
    </location>
    <ligand>
        <name>Mn(2+)</name>
        <dbReference type="ChEBI" id="CHEBI:29035"/>
        <label>2</label>
    </ligand>
</feature>
<accession>A0A2G8REU9</accession>
<dbReference type="InterPro" id="IPR036264">
    <property type="entry name" value="Bact_exopeptidase_dim_dom"/>
</dbReference>
<keyword evidence="3" id="KW-0479">Metal-binding</keyword>
<dbReference type="Gene3D" id="3.40.630.10">
    <property type="entry name" value="Zn peptidases"/>
    <property type="match status" value="1"/>
</dbReference>
<evidence type="ECO:0000256" key="1">
    <source>
        <dbReference type="ARBA" id="ARBA00006153"/>
    </source>
</evidence>
<dbReference type="SUPFAM" id="SSF55031">
    <property type="entry name" value="Bacterial exopeptidase dimerisation domain"/>
    <property type="match status" value="1"/>
</dbReference>
<evidence type="ECO:0000259" key="4">
    <source>
        <dbReference type="Pfam" id="PF07687"/>
    </source>
</evidence>
<gene>
    <name evidence="5" type="ORF">P775_13875</name>
</gene>
<comment type="cofactor">
    <cofactor evidence="3">
        <name>Mn(2+)</name>
        <dbReference type="ChEBI" id="CHEBI:29035"/>
    </cofactor>
    <text evidence="3">The Mn(2+) ion enhances activity.</text>
</comment>
<keyword evidence="2" id="KW-0378">Hydrolase</keyword>
<proteinExistence type="inferred from homology"/>
<dbReference type="NCBIfam" id="TIGR01891">
    <property type="entry name" value="amidohydrolases"/>
    <property type="match status" value="1"/>
</dbReference>
<dbReference type="InterPro" id="IPR011650">
    <property type="entry name" value="Peptidase_M20_dimer"/>
</dbReference>
<dbReference type="OrthoDB" id="9777385at2"/>
<evidence type="ECO:0000256" key="3">
    <source>
        <dbReference type="PIRSR" id="PIRSR005962-1"/>
    </source>
</evidence>
<sequence length="402" mass="42231">MTLATPHTNDIGPAIDRIVDAAESQLIALRRDIHAHPETGFDTHRTAALIADELRGLGLSVQTGVGRTGVVAEIRGGTPGPCLILRADMDALPIAEQTGLPFASTIPGKMHACGHDLHSASLLGAARALAQLAPNLSGTVRLVFQPAEETQDSGAVAMIADGAADGVDMAVAFHNQPELPLGQLRLNRGASTASSDEFAVTIRGRSGHAARPHEATDPIVTAAHVITQLQTVVSRRMDPADPLVLTIGQIAGGFTQNIIPDTCSFAGTVRCRSAAARDMAEETLRRICTDGASAMGLTAEVEYVRGAPALINDDAMVSRAEASMTAHFGTPPSVEISRDFGAEDFSYFSERLPALQLHIGSAQPGRRDRLHNSDYQPDEAVIGISAKALARLAFDLLARDAG</sequence>
<evidence type="ECO:0000313" key="5">
    <source>
        <dbReference type="EMBL" id="PIL19608.1"/>
    </source>
</evidence>
<dbReference type="PANTHER" id="PTHR11014:SF63">
    <property type="entry name" value="METALLOPEPTIDASE, PUTATIVE (AFU_ORTHOLOGUE AFUA_6G09600)-RELATED"/>
    <property type="match status" value="1"/>
</dbReference>
<dbReference type="SUPFAM" id="SSF53187">
    <property type="entry name" value="Zn-dependent exopeptidases"/>
    <property type="match status" value="1"/>
</dbReference>
<protein>
    <recommendedName>
        <fullName evidence="4">Peptidase M20 dimerisation domain-containing protein</fullName>
    </recommendedName>
</protein>
<dbReference type="GO" id="GO:0016787">
    <property type="term" value="F:hydrolase activity"/>
    <property type="evidence" value="ECO:0007669"/>
    <property type="project" value="UniProtKB-KW"/>
</dbReference>
<dbReference type="PIRSF" id="PIRSF005962">
    <property type="entry name" value="Pept_M20D_amidohydro"/>
    <property type="match status" value="1"/>
</dbReference>
<dbReference type="Proteomes" id="UP000231259">
    <property type="component" value="Unassembled WGS sequence"/>
</dbReference>
<dbReference type="Pfam" id="PF07687">
    <property type="entry name" value="M20_dimer"/>
    <property type="match status" value="1"/>
</dbReference>